<dbReference type="Gene3D" id="3.40.50.2000">
    <property type="entry name" value="Glycogen Phosphorylase B"/>
    <property type="match status" value="2"/>
</dbReference>
<dbReference type="PANTHER" id="PTHR12526">
    <property type="entry name" value="GLYCOSYLTRANSFERASE"/>
    <property type="match status" value="1"/>
</dbReference>
<proteinExistence type="predicted"/>
<evidence type="ECO:0000313" key="5">
    <source>
        <dbReference type="Proteomes" id="UP000317716"/>
    </source>
</evidence>
<dbReference type="CDD" id="cd03801">
    <property type="entry name" value="GT4_PimA-like"/>
    <property type="match status" value="1"/>
</dbReference>
<name>A0A538T9J2_UNCEI</name>
<feature type="domain" description="Glycosyl transferase family 1" evidence="3">
    <location>
        <begin position="153"/>
        <end position="303"/>
    </location>
</feature>
<protein>
    <submittedName>
        <fullName evidence="4">Glycosyltransferase family 4 protein</fullName>
    </submittedName>
</protein>
<dbReference type="SUPFAM" id="SSF53756">
    <property type="entry name" value="UDP-Glycosyltransferase/glycogen phosphorylase"/>
    <property type="match status" value="1"/>
</dbReference>
<dbReference type="InterPro" id="IPR001296">
    <property type="entry name" value="Glyco_trans_1"/>
</dbReference>
<reference evidence="4 5" key="1">
    <citation type="journal article" date="2019" name="Nat. Microbiol.">
        <title>Mediterranean grassland soil C-N compound turnover is dependent on rainfall and depth, and is mediated by genomically divergent microorganisms.</title>
        <authorList>
            <person name="Diamond S."/>
            <person name="Andeer P.F."/>
            <person name="Li Z."/>
            <person name="Crits-Christoph A."/>
            <person name="Burstein D."/>
            <person name="Anantharaman K."/>
            <person name="Lane K.R."/>
            <person name="Thomas B.C."/>
            <person name="Pan C."/>
            <person name="Northen T.R."/>
            <person name="Banfield J.F."/>
        </authorList>
    </citation>
    <scope>NUCLEOTIDE SEQUENCE [LARGE SCALE GENOMIC DNA]</scope>
    <source>
        <strain evidence="4">WS_2</strain>
    </source>
</reference>
<keyword evidence="1" id="KW-0328">Glycosyltransferase</keyword>
<evidence type="ECO:0000256" key="2">
    <source>
        <dbReference type="ARBA" id="ARBA00022679"/>
    </source>
</evidence>
<dbReference type="EMBL" id="VBOS01000025">
    <property type="protein sequence ID" value="TMQ60298.1"/>
    <property type="molecule type" value="Genomic_DNA"/>
</dbReference>
<dbReference type="Pfam" id="PF00534">
    <property type="entry name" value="Glycos_transf_1"/>
    <property type="match status" value="1"/>
</dbReference>
<keyword evidence="2 4" id="KW-0808">Transferase</keyword>
<dbReference type="GO" id="GO:0016757">
    <property type="term" value="F:glycosyltransferase activity"/>
    <property type="evidence" value="ECO:0007669"/>
    <property type="project" value="UniProtKB-KW"/>
</dbReference>
<accession>A0A538T9J2</accession>
<comment type="caution">
    <text evidence="4">The sequence shown here is derived from an EMBL/GenBank/DDBJ whole genome shotgun (WGS) entry which is preliminary data.</text>
</comment>
<dbReference type="PANTHER" id="PTHR12526:SF510">
    <property type="entry name" value="D-INOSITOL 3-PHOSPHATE GLYCOSYLTRANSFERASE"/>
    <property type="match status" value="1"/>
</dbReference>
<dbReference type="AlphaFoldDB" id="A0A538T9J2"/>
<evidence type="ECO:0000313" key="4">
    <source>
        <dbReference type="EMBL" id="TMQ60298.1"/>
    </source>
</evidence>
<evidence type="ECO:0000256" key="1">
    <source>
        <dbReference type="ARBA" id="ARBA00022676"/>
    </source>
</evidence>
<gene>
    <name evidence="4" type="ORF">E6K72_00700</name>
</gene>
<dbReference type="Proteomes" id="UP000317716">
    <property type="component" value="Unassembled WGS sequence"/>
</dbReference>
<sequence>MIISLFLPHVGVFGGVRRFIELGNTWTAMGHGVTLFHPEGTPPGWLPFSGTVRRLEAAAGLASDLAVCADASTFDAFLGHRAARHLYYCVIEGDPAAARAASLSHVRLAANSSALRGELERSSGRPVLDGIGGINLRHFRPDPARRAAAPLRVVLNGRRSRPKKGTDLLLAALTGLEGKVPPFEIVLFDTIGPENRQDPRDGARLPRNARFFLGPTQEDLVRLYQSAHVFAAAERKAGWCNTALEAMACGAAVVCTRSGTCDFARDAQNALVVPVRHPWFLRRALRRVLADPTLRERLGSRAATDAEPWSWEILALRLLEQVVKN</sequence>
<evidence type="ECO:0000259" key="3">
    <source>
        <dbReference type="Pfam" id="PF00534"/>
    </source>
</evidence>
<organism evidence="4 5">
    <name type="scientific">Eiseniibacteriota bacterium</name>
    <dbReference type="NCBI Taxonomy" id="2212470"/>
    <lineage>
        <taxon>Bacteria</taxon>
        <taxon>Candidatus Eiseniibacteriota</taxon>
    </lineage>
</organism>